<feature type="non-terminal residue" evidence="1">
    <location>
        <position position="50"/>
    </location>
</feature>
<sequence>IIIWSQTVAKHAKNVKLVLEALQKASLFCSPKKTSLFCTELDFLGHHISA</sequence>
<keyword evidence="2" id="KW-1185">Reference proteome</keyword>
<evidence type="ECO:0000313" key="2">
    <source>
        <dbReference type="Proteomes" id="UP000719766"/>
    </source>
</evidence>
<dbReference type="SUPFAM" id="SSF56672">
    <property type="entry name" value="DNA/RNA polymerases"/>
    <property type="match status" value="1"/>
</dbReference>
<dbReference type="Gene3D" id="3.30.70.270">
    <property type="match status" value="1"/>
</dbReference>
<organism evidence="1 2">
    <name type="scientific">Suillus plorans</name>
    <dbReference type="NCBI Taxonomy" id="116603"/>
    <lineage>
        <taxon>Eukaryota</taxon>
        <taxon>Fungi</taxon>
        <taxon>Dikarya</taxon>
        <taxon>Basidiomycota</taxon>
        <taxon>Agaricomycotina</taxon>
        <taxon>Agaricomycetes</taxon>
        <taxon>Agaricomycetidae</taxon>
        <taxon>Boletales</taxon>
        <taxon>Suillineae</taxon>
        <taxon>Suillaceae</taxon>
        <taxon>Suillus</taxon>
    </lineage>
</organism>
<dbReference type="EMBL" id="JABBWE010000067">
    <property type="protein sequence ID" value="KAG1788590.1"/>
    <property type="molecule type" value="Genomic_DNA"/>
</dbReference>
<accession>A0A9P7AFU5</accession>
<feature type="non-terminal residue" evidence="1">
    <location>
        <position position="1"/>
    </location>
</feature>
<dbReference type="RefSeq" id="XP_041155788.1">
    <property type="nucleotide sequence ID" value="XM_041296823.1"/>
</dbReference>
<dbReference type="InterPro" id="IPR043128">
    <property type="entry name" value="Rev_trsase/Diguanyl_cyclase"/>
</dbReference>
<protein>
    <recommendedName>
        <fullName evidence="3">Reverse transcriptase</fullName>
    </recommendedName>
</protein>
<evidence type="ECO:0000313" key="1">
    <source>
        <dbReference type="EMBL" id="KAG1788590.1"/>
    </source>
</evidence>
<proteinExistence type="predicted"/>
<dbReference type="AlphaFoldDB" id="A0A9P7AFU5"/>
<dbReference type="OrthoDB" id="1750432at2759"/>
<dbReference type="InterPro" id="IPR043502">
    <property type="entry name" value="DNA/RNA_pol_sf"/>
</dbReference>
<name>A0A9P7AFU5_9AGAM</name>
<reference evidence="1" key="1">
    <citation type="journal article" date="2020" name="New Phytol.">
        <title>Comparative genomics reveals dynamic genome evolution in host specialist ectomycorrhizal fungi.</title>
        <authorList>
            <person name="Lofgren L.A."/>
            <person name="Nguyen N.H."/>
            <person name="Vilgalys R."/>
            <person name="Ruytinx J."/>
            <person name="Liao H.L."/>
            <person name="Branco S."/>
            <person name="Kuo A."/>
            <person name="LaButti K."/>
            <person name="Lipzen A."/>
            <person name="Andreopoulos W."/>
            <person name="Pangilinan J."/>
            <person name="Riley R."/>
            <person name="Hundley H."/>
            <person name="Na H."/>
            <person name="Barry K."/>
            <person name="Grigoriev I.V."/>
            <person name="Stajich J.E."/>
            <person name="Kennedy P.G."/>
        </authorList>
    </citation>
    <scope>NUCLEOTIDE SEQUENCE</scope>
    <source>
        <strain evidence="1">S12</strain>
    </source>
</reference>
<gene>
    <name evidence="1" type="ORF">HD556DRAFT_1221975</name>
</gene>
<evidence type="ECO:0008006" key="3">
    <source>
        <dbReference type="Google" id="ProtNLM"/>
    </source>
</evidence>
<dbReference type="GeneID" id="64590587"/>
<dbReference type="Proteomes" id="UP000719766">
    <property type="component" value="Unassembled WGS sequence"/>
</dbReference>
<comment type="caution">
    <text evidence="1">The sequence shown here is derived from an EMBL/GenBank/DDBJ whole genome shotgun (WGS) entry which is preliminary data.</text>
</comment>